<dbReference type="EMBL" id="LZPO01035258">
    <property type="protein sequence ID" value="OBS75854.1"/>
    <property type="molecule type" value="Genomic_DNA"/>
</dbReference>
<evidence type="ECO:0000256" key="5">
    <source>
        <dbReference type="ARBA" id="ARBA00022777"/>
    </source>
</evidence>
<keyword evidence="5" id="KW-0418">Kinase</keyword>
<proteinExistence type="inferred from homology"/>
<keyword evidence="2 12" id="KW-0723">Serine/threonine-protein kinase</keyword>
<dbReference type="InterPro" id="IPR008271">
    <property type="entry name" value="Ser/Thr_kinase_AS"/>
</dbReference>
<keyword evidence="4 11" id="KW-0547">Nucleotide-binding</keyword>
<reference evidence="14 15" key="1">
    <citation type="submission" date="2016-06" db="EMBL/GenBank/DDBJ databases">
        <title>The Draft Genome Sequence and Annotation of the Desert Woodrat Neotoma lepida.</title>
        <authorList>
            <person name="Campbell M."/>
            <person name="Oakeson K.F."/>
            <person name="Yandell M."/>
            <person name="Halpert J.R."/>
            <person name="Dearing D."/>
        </authorList>
    </citation>
    <scope>NUCLEOTIDE SEQUENCE [LARGE SCALE GENOMIC DNA]</scope>
    <source>
        <strain evidence="14">417</strain>
        <tissue evidence="14">Liver</tissue>
    </source>
</reference>
<comment type="caution">
    <text evidence="14">The sequence shown here is derived from an EMBL/GenBank/DDBJ whole genome shotgun (WGS) entry which is preliminary data.</text>
</comment>
<evidence type="ECO:0000256" key="9">
    <source>
        <dbReference type="ARBA" id="ARBA00047899"/>
    </source>
</evidence>
<evidence type="ECO:0000256" key="1">
    <source>
        <dbReference type="ARBA" id="ARBA00012513"/>
    </source>
</evidence>
<comment type="similarity">
    <text evidence="8">Belongs to the protein kinase superfamily. CAMK Ser/Thr protein kinase family. Smok subfamily.</text>
</comment>
<evidence type="ECO:0000313" key="14">
    <source>
        <dbReference type="EMBL" id="OBS75854.1"/>
    </source>
</evidence>
<organism evidence="14 15">
    <name type="scientific">Neotoma lepida</name>
    <name type="common">Desert woodrat</name>
    <dbReference type="NCBI Taxonomy" id="56216"/>
    <lineage>
        <taxon>Eukaryota</taxon>
        <taxon>Metazoa</taxon>
        <taxon>Chordata</taxon>
        <taxon>Craniata</taxon>
        <taxon>Vertebrata</taxon>
        <taxon>Euteleostomi</taxon>
        <taxon>Mammalia</taxon>
        <taxon>Eutheria</taxon>
        <taxon>Euarchontoglires</taxon>
        <taxon>Glires</taxon>
        <taxon>Rodentia</taxon>
        <taxon>Myomorpha</taxon>
        <taxon>Muroidea</taxon>
        <taxon>Cricetidae</taxon>
        <taxon>Neotominae</taxon>
        <taxon>Neotoma</taxon>
    </lineage>
</organism>
<sequence>MSSGSEEESAELRPESSFLDRENFYSQYIVLKTIGRGGYAKVKLAHHRLTGTAVAVKVLPKKKLWCYPVMPEVDIMMMVNHPNIISLLQVIESEKRMFLIMELAEGQQLYQYIQEAGYLQEEEDRGIFRQILSAVSYFHELGIIHWDLKPDNIMLDRNGNIKIINFGLGTQVKPWQKLSFHYGTCRFAAPELFLGRPYNVPKVDIWTLGVILYFMVVVEAMEHIEFQAQNIKDSLRQRK</sequence>
<dbReference type="PROSITE" id="PS00108">
    <property type="entry name" value="PROTEIN_KINASE_ST"/>
    <property type="match status" value="1"/>
</dbReference>
<dbReference type="PROSITE" id="PS00107">
    <property type="entry name" value="PROTEIN_KINASE_ATP"/>
    <property type="match status" value="1"/>
</dbReference>
<dbReference type="Pfam" id="PF00069">
    <property type="entry name" value="Pkinase"/>
    <property type="match status" value="1"/>
</dbReference>
<comment type="function">
    <text evidence="7">May play a role in sperm motility, especially in the regulation of flagellar function.</text>
</comment>
<dbReference type="SUPFAM" id="SSF56112">
    <property type="entry name" value="Protein kinase-like (PK-like)"/>
    <property type="match status" value="1"/>
</dbReference>
<protein>
    <recommendedName>
        <fullName evidence="1">non-specific serine/threonine protein kinase</fullName>
        <ecNumber evidence="1">2.7.11.1</ecNumber>
    </recommendedName>
</protein>
<evidence type="ECO:0000256" key="4">
    <source>
        <dbReference type="ARBA" id="ARBA00022741"/>
    </source>
</evidence>
<dbReference type="Proteomes" id="UP000092124">
    <property type="component" value="Unassembled WGS sequence"/>
</dbReference>
<dbReference type="GO" id="GO:0035556">
    <property type="term" value="P:intracellular signal transduction"/>
    <property type="evidence" value="ECO:0007669"/>
    <property type="project" value="TreeGrafter"/>
</dbReference>
<keyword evidence="3" id="KW-0808">Transferase</keyword>
<dbReference type="OrthoDB" id="9396925at2759"/>
<dbReference type="PROSITE" id="PS50011">
    <property type="entry name" value="PROTEIN_KINASE_DOM"/>
    <property type="match status" value="1"/>
</dbReference>
<comment type="catalytic activity">
    <reaction evidence="10">
        <text>L-seryl-[protein] + ATP = O-phospho-L-seryl-[protein] + ADP + H(+)</text>
        <dbReference type="Rhea" id="RHEA:17989"/>
        <dbReference type="Rhea" id="RHEA-COMP:9863"/>
        <dbReference type="Rhea" id="RHEA-COMP:11604"/>
        <dbReference type="ChEBI" id="CHEBI:15378"/>
        <dbReference type="ChEBI" id="CHEBI:29999"/>
        <dbReference type="ChEBI" id="CHEBI:30616"/>
        <dbReference type="ChEBI" id="CHEBI:83421"/>
        <dbReference type="ChEBI" id="CHEBI:456216"/>
        <dbReference type="EC" id="2.7.11.1"/>
    </reaction>
</comment>
<accession>A0A1A6HC48</accession>
<comment type="catalytic activity">
    <reaction evidence="9">
        <text>L-threonyl-[protein] + ATP = O-phospho-L-threonyl-[protein] + ADP + H(+)</text>
        <dbReference type="Rhea" id="RHEA:46608"/>
        <dbReference type="Rhea" id="RHEA-COMP:11060"/>
        <dbReference type="Rhea" id="RHEA-COMP:11605"/>
        <dbReference type="ChEBI" id="CHEBI:15378"/>
        <dbReference type="ChEBI" id="CHEBI:30013"/>
        <dbReference type="ChEBI" id="CHEBI:30616"/>
        <dbReference type="ChEBI" id="CHEBI:61977"/>
        <dbReference type="ChEBI" id="CHEBI:456216"/>
        <dbReference type="EC" id="2.7.11.1"/>
    </reaction>
</comment>
<dbReference type="EC" id="2.7.11.1" evidence="1"/>
<dbReference type="InterPro" id="IPR011009">
    <property type="entry name" value="Kinase-like_dom_sf"/>
</dbReference>
<dbReference type="InterPro" id="IPR017441">
    <property type="entry name" value="Protein_kinase_ATP_BS"/>
</dbReference>
<evidence type="ECO:0000256" key="11">
    <source>
        <dbReference type="PROSITE-ProRule" id="PRU10141"/>
    </source>
</evidence>
<name>A0A1A6HC48_NEOLE</name>
<dbReference type="GO" id="GO:0004674">
    <property type="term" value="F:protein serine/threonine kinase activity"/>
    <property type="evidence" value="ECO:0007669"/>
    <property type="project" value="UniProtKB-KW"/>
</dbReference>
<dbReference type="FunFam" id="3.30.200.20:FF:000003">
    <property type="entry name" value="Non-specific serine/threonine protein kinase"/>
    <property type="match status" value="1"/>
</dbReference>
<feature type="binding site" evidence="11">
    <location>
        <position position="62"/>
    </location>
    <ligand>
        <name>ATP</name>
        <dbReference type="ChEBI" id="CHEBI:30616"/>
    </ligand>
</feature>
<dbReference type="InterPro" id="IPR000719">
    <property type="entry name" value="Prot_kinase_dom"/>
</dbReference>
<evidence type="ECO:0000256" key="12">
    <source>
        <dbReference type="RuleBase" id="RU000304"/>
    </source>
</evidence>
<keyword evidence="6 11" id="KW-0067">ATP-binding</keyword>
<dbReference type="AlphaFoldDB" id="A0A1A6HC48"/>
<evidence type="ECO:0000256" key="6">
    <source>
        <dbReference type="ARBA" id="ARBA00022840"/>
    </source>
</evidence>
<evidence type="ECO:0000256" key="10">
    <source>
        <dbReference type="ARBA" id="ARBA00048679"/>
    </source>
</evidence>
<dbReference type="PANTHER" id="PTHR24346">
    <property type="entry name" value="MAP/MICROTUBULE AFFINITY-REGULATING KINASE"/>
    <property type="match status" value="1"/>
</dbReference>
<evidence type="ECO:0000256" key="8">
    <source>
        <dbReference type="ARBA" id="ARBA00038181"/>
    </source>
</evidence>
<evidence type="ECO:0000313" key="15">
    <source>
        <dbReference type="Proteomes" id="UP000092124"/>
    </source>
</evidence>
<keyword evidence="15" id="KW-1185">Reference proteome</keyword>
<evidence type="ECO:0000256" key="7">
    <source>
        <dbReference type="ARBA" id="ARBA00037391"/>
    </source>
</evidence>
<feature type="domain" description="Protein kinase" evidence="13">
    <location>
        <begin position="28"/>
        <end position="239"/>
    </location>
</feature>
<dbReference type="Gene3D" id="1.10.510.10">
    <property type="entry name" value="Transferase(Phosphotransferase) domain 1"/>
    <property type="match status" value="1"/>
</dbReference>
<evidence type="ECO:0000256" key="2">
    <source>
        <dbReference type="ARBA" id="ARBA00022527"/>
    </source>
</evidence>
<dbReference type="GO" id="GO:0005524">
    <property type="term" value="F:ATP binding"/>
    <property type="evidence" value="ECO:0007669"/>
    <property type="project" value="UniProtKB-UniRule"/>
</dbReference>
<gene>
    <name evidence="14" type="ORF">A6R68_17694</name>
</gene>
<dbReference type="GO" id="GO:0005737">
    <property type="term" value="C:cytoplasm"/>
    <property type="evidence" value="ECO:0007669"/>
    <property type="project" value="TreeGrafter"/>
</dbReference>
<evidence type="ECO:0000256" key="3">
    <source>
        <dbReference type="ARBA" id="ARBA00022679"/>
    </source>
</evidence>
<dbReference type="STRING" id="56216.A0A1A6HC48"/>
<evidence type="ECO:0000259" key="13">
    <source>
        <dbReference type="PROSITE" id="PS50011"/>
    </source>
</evidence>
<dbReference type="PANTHER" id="PTHR24346:SF95">
    <property type="entry name" value="SPERM MOTILITY KINASE 3A"/>
    <property type="match status" value="1"/>
</dbReference>
<dbReference type="FunFam" id="1.10.510.10:FF:000571">
    <property type="entry name" value="Maternal embryonic leucine zipper kinase"/>
    <property type="match status" value="1"/>
</dbReference>
<dbReference type="SMART" id="SM00220">
    <property type="entry name" value="S_TKc"/>
    <property type="match status" value="1"/>
</dbReference>